<protein>
    <submittedName>
        <fullName evidence="1">Purine nucleoside phosphorylase DeoD-type</fullName>
    </submittedName>
</protein>
<organism evidence="1 2">
    <name type="scientific">Amedibacillus dolichus</name>
    <dbReference type="NCBI Taxonomy" id="31971"/>
    <lineage>
        <taxon>Bacteria</taxon>
        <taxon>Bacillati</taxon>
        <taxon>Bacillota</taxon>
        <taxon>Erysipelotrichia</taxon>
        <taxon>Erysipelotrichales</taxon>
        <taxon>Erysipelotrichaceae</taxon>
        <taxon>Amedibacillus</taxon>
    </lineage>
</organism>
<name>A0ABT7UAN8_9FIRM</name>
<evidence type="ECO:0000313" key="1">
    <source>
        <dbReference type="EMBL" id="MDM8156694.1"/>
    </source>
</evidence>
<feature type="non-terminal residue" evidence="1">
    <location>
        <position position="1"/>
    </location>
</feature>
<dbReference type="SUPFAM" id="SSF53167">
    <property type="entry name" value="Purine and uridine phosphorylases"/>
    <property type="match status" value="1"/>
</dbReference>
<dbReference type="EMBL" id="JAUDCG010000010">
    <property type="protein sequence ID" value="MDM8156694.1"/>
    <property type="molecule type" value="Genomic_DNA"/>
</dbReference>
<reference evidence="1" key="1">
    <citation type="submission" date="2023-06" db="EMBL/GenBank/DDBJ databases">
        <title>Identification and characterization of horizontal gene transfer across gut microbiota members of farm animals based on homology search.</title>
        <authorList>
            <person name="Schwarzerova J."/>
            <person name="Nykrynova M."/>
            <person name="Jureckova K."/>
            <person name="Cejkova D."/>
            <person name="Rychlik I."/>
        </authorList>
    </citation>
    <scope>NUCLEOTIDE SEQUENCE</scope>
    <source>
        <strain evidence="1">ET39</strain>
    </source>
</reference>
<dbReference type="Proteomes" id="UP001529340">
    <property type="component" value="Unassembled WGS sequence"/>
</dbReference>
<proteinExistence type="predicted"/>
<dbReference type="InterPro" id="IPR035994">
    <property type="entry name" value="Nucleoside_phosphorylase_sf"/>
</dbReference>
<reference evidence="1" key="2">
    <citation type="submission" date="2023-06" db="EMBL/GenBank/DDBJ databases">
        <authorList>
            <person name="Zeman M."/>
            <person name="Kubasova T."/>
            <person name="Jahodarova E."/>
            <person name="Nykrynova M."/>
            <person name="Rychlik I."/>
        </authorList>
    </citation>
    <scope>NUCLEOTIDE SEQUENCE</scope>
    <source>
        <strain evidence="1">ET39</strain>
    </source>
</reference>
<sequence>ALFHNARILGKNAACLLTISDSLVSDVHASAQERQTSFANMMEVALEAAVRED</sequence>
<dbReference type="Gene3D" id="3.40.50.1580">
    <property type="entry name" value="Nucleoside phosphorylase domain"/>
    <property type="match status" value="1"/>
</dbReference>
<accession>A0ABT7UAN8</accession>
<gene>
    <name evidence="1" type="ORF">QUV96_03450</name>
</gene>
<evidence type="ECO:0000313" key="2">
    <source>
        <dbReference type="Proteomes" id="UP001529340"/>
    </source>
</evidence>
<comment type="caution">
    <text evidence="1">The sequence shown here is derived from an EMBL/GenBank/DDBJ whole genome shotgun (WGS) entry which is preliminary data.</text>
</comment>
<keyword evidence="2" id="KW-1185">Reference proteome</keyword>